<keyword evidence="3" id="KW-1185">Reference proteome</keyword>
<organism evidence="2 3">
    <name type="scientific">Ambispora leptoticha</name>
    <dbReference type="NCBI Taxonomy" id="144679"/>
    <lineage>
        <taxon>Eukaryota</taxon>
        <taxon>Fungi</taxon>
        <taxon>Fungi incertae sedis</taxon>
        <taxon>Mucoromycota</taxon>
        <taxon>Glomeromycotina</taxon>
        <taxon>Glomeromycetes</taxon>
        <taxon>Archaeosporales</taxon>
        <taxon>Ambisporaceae</taxon>
        <taxon>Ambispora</taxon>
    </lineage>
</organism>
<reference evidence="2" key="1">
    <citation type="submission" date="2021-06" db="EMBL/GenBank/DDBJ databases">
        <authorList>
            <person name="Kallberg Y."/>
            <person name="Tangrot J."/>
            <person name="Rosling A."/>
        </authorList>
    </citation>
    <scope>NUCLEOTIDE SEQUENCE</scope>
    <source>
        <strain evidence="2">FL130A</strain>
    </source>
</reference>
<dbReference type="AlphaFoldDB" id="A0A9N9H8Y1"/>
<dbReference type="EMBL" id="CAJVPS010011941">
    <property type="protein sequence ID" value="CAG8668037.1"/>
    <property type="molecule type" value="Genomic_DNA"/>
</dbReference>
<gene>
    <name evidence="2" type="ORF">ALEPTO_LOCUS10513</name>
</gene>
<feature type="compositionally biased region" description="Acidic residues" evidence="1">
    <location>
        <begin position="33"/>
        <end position="43"/>
    </location>
</feature>
<name>A0A9N9H8Y1_9GLOM</name>
<feature type="non-terminal residue" evidence="2">
    <location>
        <position position="249"/>
    </location>
</feature>
<feature type="region of interest" description="Disordered" evidence="1">
    <location>
        <begin position="31"/>
        <end position="51"/>
    </location>
</feature>
<dbReference type="Proteomes" id="UP000789508">
    <property type="component" value="Unassembled WGS sequence"/>
</dbReference>
<evidence type="ECO:0000313" key="3">
    <source>
        <dbReference type="Proteomes" id="UP000789508"/>
    </source>
</evidence>
<evidence type="ECO:0000256" key="1">
    <source>
        <dbReference type="SAM" id="MobiDB-lite"/>
    </source>
</evidence>
<sequence>MLFDSIFAETHKELECLNDEISKLQDVYLTNDDNSDEESDNETNEFSMNKTSEPSSASLVVYIDHFFTACQVEYFHKIYTLHPMHMIMKDEKIHDKRSDKRDDDAFLTKLNQFCCCVERCLLNVNHQAALERFQQMKAMLQNESKLCFLGIIDASMNATEFKNGTQKAYLTTNYKFEGVKICQKAWFIIYDIQKRRWENLRLHYQSFGLTPKVHSLTGRVSNYAISFSTVLNVLKFIINFTNQHGLPSP</sequence>
<dbReference type="PANTHER" id="PTHR34415">
    <property type="entry name" value="INTEGRASE CATALYTIC DOMAIN-CONTAINING PROTEIN"/>
    <property type="match status" value="1"/>
</dbReference>
<proteinExistence type="predicted"/>
<dbReference type="PANTHER" id="PTHR34415:SF1">
    <property type="entry name" value="INTEGRASE CATALYTIC DOMAIN-CONTAINING PROTEIN"/>
    <property type="match status" value="1"/>
</dbReference>
<accession>A0A9N9H8Y1</accession>
<protein>
    <submittedName>
        <fullName evidence="2">4408_t:CDS:1</fullName>
    </submittedName>
</protein>
<comment type="caution">
    <text evidence="2">The sequence shown here is derived from an EMBL/GenBank/DDBJ whole genome shotgun (WGS) entry which is preliminary data.</text>
</comment>
<evidence type="ECO:0000313" key="2">
    <source>
        <dbReference type="EMBL" id="CAG8668037.1"/>
    </source>
</evidence>
<dbReference type="OrthoDB" id="2409832at2759"/>